<dbReference type="Gene3D" id="3.40.630.40">
    <property type="entry name" value="Zn-dependent exopeptidases"/>
    <property type="match status" value="1"/>
</dbReference>
<dbReference type="RefSeq" id="WP_283740287.1">
    <property type="nucleotide sequence ID" value="NZ_JASJEV010000004.1"/>
</dbReference>
<sequence>MRRLPPSVPAPVVPDATDEALSITPWPIEAIGGDPATGLLLLCDHASNEIPAEYDSLGLPPRELERHIAYDIGAAAVTRRMAELTGAPAILTRFSRLLIDPNRGADDPTLVMRLSDGAIVPGNARIDEAEVARRIARFYRPYDAAIRATIDASLAAGVVPAVVSIHSFTPVWRGSPRPWHAGVLWDADPRLAAPLIAALRAEGDIVVGDNEPYDGALVGDTLNRHATVRGLPHALVEVRQDLIADAAGARGWGDRLVRLLRGIGEETHLRSIEHFPSRTAQRR</sequence>
<dbReference type="InterPro" id="IPR011227">
    <property type="entry name" value="UCP029730"/>
</dbReference>
<dbReference type="SUPFAM" id="SSF53187">
    <property type="entry name" value="Zn-dependent exopeptidases"/>
    <property type="match status" value="1"/>
</dbReference>
<name>A0ABT7AFZ8_9HYPH</name>
<evidence type="ECO:0000313" key="2">
    <source>
        <dbReference type="Proteomes" id="UP001321492"/>
    </source>
</evidence>
<gene>
    <name evidence="1" type="ORF">QNA08_08635</name>
</gene>
<dbReference type="Proteomes" id="UP001321492">
    <property type="component" value="Unassembled WGS sequence"/>
</dbReference>
<dbReference type="Pfam" id="PF05013">
    <property type="entry name" value="FGase"/>
    <property type="match status" value="1"/>
</dbReference>
<keyword evidence="2" id="KW-1185">Reference proteome</keyword>
<dbReference type="PIRSF" id="PIRSF029730">
    <property type="entry name" value="UCP029730"/>
    <property type="match status" value="1"/>
</dbReference>
<comment type="caution">
    <text evidence="1">The sequence shown here is derived from an EMBL/GenBank/DDBJ whole genome shotgun (WGS) entry which is preliminary data.</text>
</comment>
<evidence type="ECO:0000313" key="1">
    <source>
        <dbReference type="EMBL" id="MDJ1158297.1"/>
    </source>
</evidence>
<protein>
    <submittedName>
        <fullName evidence="1">N-formylglutamate amidohydrolase</fullName>
    </submittedName>
</protein>
<accession>A0ABT7AFZ8</accession>
<proteinExistence type="predicted"/>
<dbReference type="InterPro" id="IPR007709">
    <property type="entry name" value="N-FG_amidohydro"/>
</dbReference>
<reference evidence="1 2" key="1">
    <citation type="submission" date="2023-05" db="EMBL/GenBank/DDBJ databases">
        <title>Chelatococcus sp. nov., a moderately thermophilic bacterium isolated from hot spring microbial mat.</title>
        <authorList>
            <person name="Hu C.-J."/>
            <person name="Li W.-J."/>
        </authorList>
    </citation>
    <scope>NUCLEOTIDE SEQUENCE [LARGE SCALE GENOMIC DNA]</scope>
    <source>
        <strain evidence="1 2">SYSU G07232</strain>
    </source>
</reference>
<organism evidence="1 2">
    <name type="scientific">Chelatococcus albus</name>
    <dbReference type="NCBI Taxonomy" id="3047466"/>
    <lineage>
        <taxon>Bacteria</taxon>
        <taxon>Pseudomonadati</taxon>
        <taxon>Pseudomonadota</taxon>
        <taxon>Alphaproteobacteria</taxon>
        <taxon>Hyphomicrobiales</taxon>
        <taxon>Chelatococcaceae</taxon>
        <taxon>Chelatococcus</taxon>
    </lineage>
</organism>
<dbReference type="EMBL" id="JASJEV010000004">
    <property type="protein sequence ID" value="MDJ1158297.1"/>
    <property type="molecule type" value="Genomic_DNA"/>
</dbReference>